<evidence type="ECO:0000313" key="2">
    <source>
        <dbReference type="EMBL" id="VYT57282.1"/>
    </source>
</evidence>
<dbReference type="SUPFAM" id="SSF53187">
    <property type="entry name" value="Zn-dependent exopeptidases"/>
    <property type="match status" value="1"/>
</dbReference>
<dbReference type="Gene3D" id="3.50.30.30">
    <property type="match status" value="1"/>
</dbReference>
<dbReference type="InterPro" id="IPR007484">
    <property type="entry name" value="Peptidase_M28"/>
</dbReference>
<feature type="domain" description="Peptidase M28" evidence="1">
    <location>
        <begin position="250"/>
        <end position="460"/>
    </location>
</feature>
<accession>A0A6N2XSZ3</accession>
<proteinExistence type="predicted"/>
<dbReference type="GeneID" id="23111685"/>
<sequence>MDSWAEMEEQILEELNLHRMKADAEVFSRLERYSGSEAGEAAVDYLVQELEAAGIEYERHYYELMRSLPVQASVTVKKSGEPDFTVEAIAAVYSGEAYGLTGELVWDEMCTKGQLNGLEQEERFRTFKGKIVLTYDISFPFYYEAARAGALGIVAIWPKDIHHHDTMGGVWGMPGSRDRDLYPYLPYVQILGQDGLKLIEMVKAGAAAVGTEAAKGVEAAMGTKAAKGMAVTAQMDVAMDNRIVRSSMPVATIPGKSESFVLLSGHYDSWYEGMTDNGAANVLMLETARALEKFKDRLNRTVVIAWWSGHSDGRYSGSTWFCDHHYEYLRKHCVAHINMDICGCKGSNAVRFDMSGMEGEAFNDEFLASYNSRKPLAYRALDRSSDQTFWGTMTPVSIAPQFYMDDGQTPQPPKSSDILRPAVMPAAFGVGGPFYWWHTREDTLDKIGDDVLARDCEIAARLVLRYAMEKPLPIDMSGFMREMQSYFEAFAEELDPDFDVAPVLASIALTRKSVEKLSDAIRAYPKQDADSILIRTAGELVRLKYTYSSPYGHDYAVEHQPYAVFSSLLGVHRDNTPEDRYLMSQTDFIRQRNRMTGQLHEICEAVELQLYRWQVQ</sequence>
<dbReference type="PANTHER" id="PTHR10404:SF46">
    <property type="entry name" value="VACUOLAR PROTEIN SORTING-ASSOCIATED PROTEIN 70"/>
    <property type="match status" value="1"/>
</dbReference>
<dbReference type="AlphaFoldDB" id="A0A6N2XSZ3"/>
<dbReference type="RefSeq" id="WP_002574159.1">
    <property type="nucleotide sequence ID" value="NZ_BAABZS010000001.1"/>
</dbReference>
<dbReference type="InterPro" id="IPR039373">
    <property type="entry name" value="Peptidase_M28B"/>
</dbReference>
<evidence type="ECO:0000259" key="1">
    <source>
        <dbReference type="Pfam" id="PF04389"/>
    </source>
</evidence>
<protein>
    <submittedName>
        <fullName evidence="2">Peptidase family M28</fullName>
    </submittedName>
</protein>
<dbReference type="PANTHER" id="PTHR10404">
    <property type="entry name" value="N-ACETYLATED-ALPHA-LINKED ACIDIC DIPEPTIDASE"/>
    <property type="match status" value="1"/>
</dbReference>
<dbReference type="Gene3D" id="3.40.630.10">
    <property type="entry name" value="Zn peptidases"/>
    <property type="match status" value="1"/>
</dbReference>
<dbReference type="EMBL" id="CACRTF010000029">
    <property type="protein sequence ID" value="VYT57282.1"/>
    <property type="molecule type" value="Genomic_DNA"/>
</dbReference>
<dbReference type="Pfam" id="PF04389">
    <property type="entry name" value="Peptidase_M28"/>
    <property type="match status" value="1"/>
</dbReference>
<organism evidence="2">
    <name type="scientific">Enterocloster bolteae</name>
    <dbReference type="NCBI Taxonomy" id="208479"/>
    <lineage>
        <taxon>Bacteria</taxon>
        <taxon>Bacillati</taxon>
        <taxon>Bacillota</taxon>
        <taxon>Clostridia</taxon>
        <taxon>Lachnospirales</taxon>
        <taxon>Lachnospiraceae</taxon>
        <taxon>Enterocloster</taxon>
    </lineage>
</organism>
<reference evidence="2" key="1">
    <citation type="submission" date="2019-11" db="EMBL/GenBank/DDBJ databases">
        <authorList>
            <person name="Feng L."/>
        </authorList>
    </citation>
    <scope>NUCLEOTIDE SEQUENCE</scope>
    <source>
        <strain evidence="2">CbolteaeLFYP116</strain>
    </source>
</reference>
<name>A0A6N2XSZ3_9FIRM</name>
<gene>
    <name evidence="2" type="ORF">CBLFYP116_00342</name>
</gene>